<evidence type="ECO:0000313" key="3">
    <source>
        <dbReference type="Proteomes" id="UP001430356"/>
    </source>
</evidence>
<feature type="compositionally biased region" description="Low complexity" evidence="1">
    <location>
        <begin position="165"/>
        <end position="175"/>
    </location>
</feature>
<proteinExistence type="predicted"/>
<feature type="compositionally biased region" description="Low complexity" evidence="1">
    <location>
        <begin position="100"/>
        <end position="126"/>
    </location>
</feature>
<organism evidence="2 3">
    <name type="scientific">Novymonas esmeraldas</name>
    <dbReference type="NCBI Taxonomy" id="1808958"/>
    <lineage>
        <taxon>Eukaryota</taxon>
        <taxon>Discoba</taxon>
        <taxon>Euglenozoa</taxon>
        <taxon>Kinetoplastea</taxon>
        <taxon>Metakinetoplastina</taxon>
        <taxon>Trypanosomatida</taxon>
        <taxon>Trypanosomatidae</taxon>
        <taxon>Novymonas</taxon>
    </lineage>
</organism>
<sequence>MFRLATVRLGGAVSRASAAAGASAAKRAPRKVHRTPARGRSSSKPRVVAASGAAALHRSPRARALSKPQRKVASRTATPKSARGRRGSKSRPPPPRRTRSSSTAVSRSTDAVEAAVRAAAAEFAAAEAEEEEEEEAYEEEEEEEAAEETKPPASKAPLIAKGKTSPSQRPSSRPSYMTPEREEEVMGVAERMQRKDTSIDVPVAAFAYEIIKAYPKVREMEVQERMDFLLVRWNRLTKAQKLAFVNDPLRGLL</sequence>
<feature type="compositionally biased region" description="Basic residues" evidence="1">
    <location>
        <begin position="27"/>
        <end position="43"/>
    </location>
</feature>
<feature type="compositionally biased region" description="Low complexity" evidence="1">
    <location>
        <begin position="8"/>
        <end position="26"/>
    </location>
</feature>
<accession>A0AAW0ERA3</accession>
<dbReference type="EMBL" id="JAECZO010000067">
    <property type="protein sequence ID" value="KAK7196027.1"/>
    <property type="molecule type" value="Genomic_DNA"/>
</dbReference>
<reference evidence="2 3" key="1">
    <citation type="journal article" date="2021" name="MBio">
        <title>A New Model Trypanosomatid, Novymonas esmeraldas: Genomic Perception of Its 'Candidatus Pandoraea novymonadis' Endosymbiont.</title>
        <authorList>
            <person name="Zakharova A."/>
            <person name="Saura A."/>
            <person name="Butenko A."/>
            <person name="Podesvova L."/>
            <person name="Warmusova S."/>
            <person name="Kostygov A.Y."/>
            <person name="Nenarokova A."/>
            <person name="Lukes J."/>
            <person name="Opperdoes F.R."/>
            <person name="Yurchenko V."/>
        </authorList>
    </citation>
    <scope>NUCLEOTIDE SEQUENCE [LARGE SCALE GENOMIC DNA]</scope>
    <source>
        <strain evidence="2 3">E262AT.01</strain>
    </source>
</reference>
<evidence type="ECO:0000313" key="2">
    <source>
        <dbReference type="EMBL" id="KAK7196027.1"/>
    </source>
</evidence>
<dbReference type="Proteomes" id="UP001430356">
    <property type="component" value="Unassembled WGS sequence"/>
</dbReference>
<dbReference type="AlphaFoldDB" id="A0AAW0ERA3"/>
<protein>
    <submittedName>
        <fullName evidence="2">Uncharacterized protein</fullName>
    </submittedName>
</protein>
<keyword evidence="3" id="KW-1185">Reference proteome</keyword>
<feature type="compositionally biased region" description="Basic residues" evidence="1">
    <location>
        <begin position="82"/>
        <end position="99"/>
    </location>
</feature>
<evidence type="ECO:0000256" key="1">
    <source>
        <dbReference type="SAM" id="MobiDB-lite"/>
    </source>
</evidence>
<comment type="caution">
    <text evidence="2">The sequence shown here is derived from an EMBL/GenBank/DDBJ whole genome shotgun (WGS) entry which is preliminary data.</text>
</comment>
<gene>
    <name evidence="2" type="ORF">NESM_000536200</name>
</gene>
<feature type="region of interest" description="Disordered" evidence="1">
    <location>
        <begin position="1"/>
        <end position="182"/>
    </location>
</feature>
<name>A0AAW0ERA3_9TRYP</name>
<feature type="compositionally biased region" description="Acidic residues" evidence="1">
    <location>
        <begin position="127"/>
        <end position="146"/>
    </location>
</feature>